<name>A0AA86N283_9BACT</name>
<proteinExistence type="predicted"/>
<dbReference type="PANTHER" id="PTHR13754:SF13">
    <property type="entry name" value="METALLO-BETA-LACTAMASE SUPERFAMILY PROTEIN (AFU_ORTHOLOGUE AFUA_3G07630)"/>
    <property type="match status" value="1"/>
</dbReference>
<dbReference type="InterPro" id="IPR041712">
    <property type="entry name" value="DHPS-like_MBL-fold"/>
</dbReference>
<protein>
    <submittedName>
        <fullName evidence="2">MBL fold metallo-hydrolase</fullName>
    </submittedName>
</protein>
<dbReference type="InterPro" id="IPR001279">
    <property type="entry name" value="Metallo-B-lactamas"/>
</dbReference>
<dbReference type="Proteomes" id="UP001179121">
    <property type="component" value="Chromosome"/>
</dbReference>
<organism evidence="2 3">
    <name type="scientific">Nitrospira tepida</name>
    <dbReference type="NCBI Taxonomy" id="2973512"/>
    <lineage>
        <taxon>Bacteria</taxon>
        <taxon>Pseudomonadati</taxon>
        <taxon>Nitrospirota</taxon>
        <taxon>Nitrospiria</taxon>
        <taxon>Nitrospirales</taxon>
        <taxon>Nitrospiraceae</taxon>
        <taxon>Nitrospira</taxon>
    </lineage>
</organism>
<dbReference type="Pfam" id="PF00753">
    <property type="entry name" value="Lactamase_B"/>
    <property type="match status" value="1"/>
</dbReference>
<dbReference type="InterPro" id="IPR036866">
    <property type="entry name" value="RibonucZ/Hydroxyglut_hydro"/>
</dbReference>
<dbReference type="SUPFAM" id="SSF56281">
    <property type="entry name" value="Metallo-hydrolase/oxidoreductase"/>
    <property type="match status" value="1"/>
</dbReference>
<dbReference type="PANTHER" id="PTHR13754">
    <property type="entry name" value="METALLO-BETA-LACTAMASE SUPERFAMILY PROTEIN"/>
    <property type="match status" value="1"/>
</dbReference>
<dbReference type="GO" id="GO:0016740">
    <property type="term" value="F:transferase activity"/>
    <property type="evidence" value="ECO:0007669"/>
    <property type="project" value="TreeGrafter"/>
</dbReference>
<dbReference type="KEGG" id="nti:DNFV4_03765"/>
<keyword evidence="3" id="KW-1185">Reference proteome</keyword>
<dbReference type="AlphaFoldDB" id="A0AA86N283"/>
<gene>
    <name evidence="2" type="ORF">DNFV4_03765</name>
</gene>
<dbReference type="EMBL" id="OX365700">
    <property type="protein sequence ID" value="CAI4033329.1"/>
    <property type="molecule type" value="Genomic_DNA"/>
</dbReference>
<sequence length="337" mass="36667">MARGYHPSESSVELLPVDRLEVQVLVDNVSDQLSTNPNGVRSELARLLSAGMTEWGGESICCAHHGLSLILTAHANGARHTLLFDTGPEGYAVERNGQRLGVAFGAIECVMLSHGHWDHGGGLPKALELISHNKDRKVPVYLHPDVFRSRGFRLPSGEVVPFKDVPRPEALSKKGGSVVCVSEPRCLLEGCFYISGEIARVTTYEQGFPNHMRKAEDGVTWEPDPFIMDEQFLAVRVKEKGLIILTACSHAGVVNVSKQARATFPAIPLYAVMGGFHLSGSGPEKIIPETVRDLLSFDLKMIIPGHCTGWRAITALVNAFGEEVVVPSAVGKHYRFG</sequence>
<evidence type="ECO:0000259" key="1">
    <source>
        <dbReference type="Pfam" id="PF00753"/>
    </source>
</evidence>
<dbReference type="Gene3D" id="3.60.15.10">
    <property type="entry name" value="Ribonuclease Z/Hydroxyacylglutathione hydrolase-like"/>
    <property type="match status" value="1"/>
</dbReference>
<evidence type="ECO:0000313" key="2">
    <source>
        <dbReference type="EMBL" id="CAI4033329.1"/>
    </source>
</evidence>
<reference evidence="2" key="1">
    <citation type="submission" date="2022-10" db="EMBL/GenBank/DDBJ databases">
        <authorList>
            <person name="Koch H."/>
        </authorList>
    </citation>
    <scope>NUCLEOTIDE SEQUENCE</scope>
    <source>
        <strain evidence="2">DNF</strain>
    </source>
</reference>
<accession>A0AA86N283</accession>
<dbReference type="CDD" id="cd07713">
    <property type="entry name" value="DHPS-like_MBL-fold"/>
    <property type="match status" value="1"/>
</dbReference>
<feature type="domain" description="Metallo-beta-lactamase" evidence="1">
    <location>
        <begin position="79"/>
        <end position="149"/>
    </location>
</feature>
<dbReference type="InterPro" id="IPR052926">
    <property type="entry name" value="Metallo-beta-lactamase_dom"/>
</dbReference>
<evidence type="ECO:0000313" key="3">
    <source>
        <dbReference type="Proteomes" id="UP001179121"/>
    </source>
</evidence>
<dbReference type="RefSeq" id="WP_289270443.1">
    <property type="nucleotide sequence ID" value="NZ_OX365700.1"/>
</dbReference>